<keyword evidence="5 10" id="KW-0694">RNA-binding</keyword>
<keyword evidence="14" id="KW-1185">Reference proteome</keyword>
<dbReference type="SMART" id="SM01178">
    <property type="entry name" value="DUF4217"/>
    <property type="match status" value="1"/>
</dbReference>
<dbReference type="FunFam" id="3.40.50.300:FF:000877">
    <property type="entry name" value="RNA helicase"/>
    <property type="match status" value="1"/>
</dbReference>
<dbReference type="CDD" id="cd17960">
    <property type="entry name" value="DEADc_DDX55"/>
    <property type="match status" value="1"/>
</dbReference>
<feature type="region of interest" description="Disordered" evidence="11">
    <location>
        <begin position="497"/>
        <end position="573"/>
    </location>
</feature>
<evidence type="ECO:0000259" key="12">
    <source>
        <dbReference type="PROSITE" id="PS51192"/>
    </source>
</evidence>
<evidence type="ECO:0000256" key="3">
    <source>
        <dbReference type="ARBA" id="ARBA00022806"/>
    </source>
</evidence>
<dbReference type="GeneID" id="117641977"/>
<dbReference type="CDD" id="cd18787">
    <property type="entry name" value="SF2_C_DEAD"/>
    <property type="match status" value="1"/>
</dbReference>
<dbReference type="SUPFAM" id="SSF52540">
    <property type="entry name" value="P-loop containing nucleoside triphosphate hydrolases"/>
    <property type="match status" value="1"/>
</dbReference>
<keyword evidence="2 9" id="KW-0378">Hydrolase</keyword>
<evidence type="ECO:0000256" key="10">
    <source>
        <dbReference type="RuleBase" id="RU365068"/>
    </source>
</evidence>
<keyword evidence="1 9" id="KW-0547">Nucleotide-binding</keyword>
<dbReference type="GO" id="GO:0016787">
    <property type="term" value="F:hydrolase activity"/>
    <property type="evidence" value="ECO:0007669"/>
    <property type="project" value="UniProtKB-KW"/>
</dbReference>
<dbReference type="SMART" id="SM00490">
    <property type="entry name" value="HELICc"/>
    <property type="match status" value="1"/>
</dbReference>
<dbReference type="Proteomes" id="UP000515158">
    <property type="component" value="Unplaced"/>
</dbReference>
<proteinExistence type="inferred from homology"/>
<evidence type="ECO:0000256" key="1">
    <source>
        <dbReference type="ARBA" id="ARBA00022741"/>
    </source>
</evidence>
<protein>
    <recommendedName>
        <fullName evidence="10">ATP-dependent RNA helicase</fullName>
        <ecNumber evidence="10">3.6.4.13</ecNumber>
    </recommendedName>
</protein>
<evidence type="ECO:0000256" key="2">
    <source>
        <dbReference type="ARBA" id="ARBA00022801"/>
    </source>
</evidence>
<evidence type="ECO:0000256" key="4">
    <source>
        <dbReference type="ARBA" id="ARBA00022840"/>
    </source>
</evidence>
<dbReference type="EC" id="3.6.4.13" evidence="10"/>
<dbReference type="AlphaFoldDB" id="A0A6P8ZJL9"/>
<dbReference type="SMART" id="SM00487">
    <property type="entry name" value="DEXDc"/>
    <property type="match status" value="1"/>
</dbReference>
<comment type="similarity">
    <text evidence="7">Belongs to the DEAD box helicase family. DDX55/SPB4 subfamily.</text>
</comment>
<dbReference type="InterPro" id="IPR027417">
    <property type="entry name" value="P-loop_NTPase"/>
</dbReference>
<feature type="domain" description="Helicase C-terminal" evidence="13">
    <location>
        <begin position="258"/>
        <end position="412"/>
    </location>
</feature>
<dbReference type="PANTHER" id="PTHR24031">
    <property type="entry name" value="RNA HELICASE"/>
    <property type="match status" value="1"/>
</dbReference>
<comment type="catalytic activity">
    <reaction evidence="8 10">
        <text>ATP + H2O = ADP + phosphate + H(+)</text>
        <dbReference type="Rhea" id="RHEA:13065"/>
        <dbReference type="ChEBI" id="CHEBI:15377"/>
        <dbReference type="ChEBI" id="CHEBI:15378"/>
        <dbReference type="ChEBI" id="CHEBI:30616"/>
        <dbReference type="ChEBI" id="CHEBI:43474"/>
        <dbReference type="ChEBI" id="CHEBI:456216"/>
        <dbReference type="EC" id="3.6.4.13"/>
    </reaction>
</comment>
<dbReference type="InterPro" id="IPR011545">
    <property type="entry name" value="DEAD/DEAH_box_helicase_dom"/>
</dbReference>
<dbReference type="InterPro" id="IPR025313">
    <property type="entry name" value="SPB4-like_CTE"/>
</dbReference>
<evidence type="ECO:0000256" key="5">
    <source>
        <dbReference type="ARBA" id="ARBA00022884"/>
    </source>
</evidence>
<dbReference type="PROSITE" id="PS51194">
    <property type="entry name" value="HELICASE_CTER"/>
    <property type="match status" value="1"/>
</dbReference>
<dbReference type="Pfam" id="PF00271">
    <property type="entry name" value="Helicase_C"/>
    <property type="match status" value="1"/>
</dbReference>
<dbReference type="FunCoup" id="A0A6P8ZJL9">
    <property type="interactions" value="2352"/>
</dbReference>
<evidence type="ECO:0000313" key="14">
    <source>
        <dbReference type="Proteomes" id="UP000515158"/>
    </source>
</evidence>
<evidence type="ECO:0000259" key="13">
    <source>
        <dbReference type="PROSITE" id="PS51194"/>
    </source>
</evidence>
<dbReference type="OrthoDB" id="7396459at2759"/>
<dbReference type="GO" id="GO:0003724">
    <property type="term" value="F:RNA helicase activity"/>
    <property type="evidence" value="ECO:0007669"/>
    <property type="project" value="UniProtKB-EC"/>
</dbReference>
<evidence type="ECO:0000256" key="11">
    <source>
        <dbReference type="SAM" id="MobiDB-lite"/>
    </source>
</evidence>
<dbReference type="GO" id="GO:0005524">
    <property type="term" value="F:ATP binding"/>
    <property type="evidence" value="ECO:0007669"/>
    <property type="project" value="UniProtKB-UniRule"/>
</dbReference>
<dbReference type="InterPro" id="IPR001650">
    <property type="entry name" value="Helicase_C-like"/>
</dbReference>
<organism evidence="15">
    <name type="scientific">Thrips palmi</name>
    <name type="common">Melon thrips</name>
    <dbReference type="NCBI Taxonomy" id="161013"/>
    <lineage>
        <taxon>Eukaryota</taxon>
        <taxon>Metazoa</taxon>
        <taxon>Ecdysozoa</taxon>
        <taxon>Arthropoda</taxon>
        <taxon>Hexapoda</taxon>
        <taxon>Insecta</taxon>
        <taxon>Pterygota</taxon>
        <taxon>Neoptera</taxon>
        <taxon>Paraneoptera</taxon>
        <taxon>Thysanoptera</taxon>
        <taxon>Terebrantia</taxon>
        <taxon>Thripoidea</taxon>
        <taxon>Thripidae</taxon>
        <taxon>Thrips</taxon>
    </lineage>
</organism>
<dbReference type="PROSITE" id="PS00039">
    <property type="entry name" value="DEAD_ATP_HELICASE"/>
    <property type="match status" value="1"/>
</dbReference>
<keyword evidence="6" id="KW-0175">Coiled coil</keyword>
<dbReference type="InterPro" id="IPR014001">
    <property type="entry name" value="Helicase_ATP-bd"/>
</dbReference>
<gene>
    <name evidence="15" type="primary">LOC117641977</name>
</gene>
<name>A0A6P8ZJL9_THRPL</name>
<feature type="domain" description="Helicase ATP-binding" evidence="12">
    <location>
        <begin position="40"/>
        <end position="228"/>
    </location>
</feature>
<evidence type="ECO:0000313" key="15">
    <source>
        <dbReference type="RefSeq" id="XP_034235584.1"/>
    </source>
</evidence>
<evidence type="ECO:0000256" key="9">
    <source>
        <dbReference type="RuleBase" id="RU000492"/>
    </source>
</evidence>
<evidence type="ECO:0000256" key="6">
    <source>
        <dbReference type="ARBA" id="ARBA00023054"/>
    </source>
</evidence>
<evidence type="ECO:0000256" key="7">
    <source>
        <dbReference type="ARBA" id="ARBA00038002"/>
    </source>
</evidence>
<evidence type="ECO:0000256" key="8">
    <source>
        <dbReference type="ARBA" id="ARBA00047984"/>
    </source>
</evidence>
<dbReference type="PROSITE" id="PS51192">
    <property type="entry name" value="HELICASE_ATP_BIND_1"/>
    <property type="match status" value="1"/>
</dbReference>
<sequence length="610" mass="68783">MASKMQLKWTELKCELSKVCLDTVKKFGFDTMTPVQSACIPLLLSSKDVAAEAVTGSGKTLAFLIPAMELMMKRQEKWKEFEVGTLIISPTRELATQIFEVLNHFLETLRTVHPDRQLRSLLLLGGNSVEADVSALRDKGANIIVATPGRFQDILEHRNDVSLKPALKSLEFLVLDEADRLLDLGFERSLNTILAHLPRLRRTGLFSATQTKHVETLMRAGMRNPVQVTVREKGLANEDICTPATLTNHYAIVEPQNKLAAIVGFILSEAAQNPDDPGKYMIFMATCACVSYFSTILARVLTNLPVLCIHGKMKDARYKVFDKFRAADKGVLICTDVMARGVDIPAVKWVLQCDVPKVASAFVHRCGRTARSGQSGSAIVFLMPNEDAYVDFILRNQNVPLIKREVSISDPNNVLQTARNIQKLDRAILENGQRAFVSFVQAYKKHECNILLRVKDLDLASLATGFGLLRLPKMPELKDVDTSGFVQEDVDLNSIPFKNSEREASRQNKLTIYKETGKWPSKNQQRSHKKQTEPWSIAKARKEERKEKRRLRKVKKAELKAQGIETKKRKKGLTAEELEELKNDVALMKKLKKKKITEEEFDKNFGLDEH</sequence>
<dbReference type="InterPro" id="IPR000629">
    <property type="entry name" value="RNA-helicase_DEAD-box_CS"/>
</dbReference>
<dbReference type="Pfam" id="PF23681">
    <property type="entry name" value="CTT_SPB4"/>
    <property type="match status" value="1"/>
</dbReference>
<reference evidence="15" key="1">
    <citation type="submission" date="2025-08" db="UniProtKB">
        <authorList>
            <consortium name="RefSeq"/>
        </authorList>
    </citation>
    <scope>IDENTIFICATION</scope>
    <source>
        <tissue evidence="15">Total insect</tissue>
    </source>
</reference>
<keyword evidence="4 9" id="KW-0067">ATP-binding</keyword>
<keyword evidence="3 9" id="KW-0347">Helicase</keyword>
<dbReference type="InterPro" id="IPR056330">
    <property type="entry name" value="CTT_SPB4"/>
</dbReference>
<dbReference type="RefSeq" id="XP_034235584.1">
    <property type="nucleotide sequence ID" value="XM_034379693.1"/>
</dbReference>
<dbReference type="Pfam" id="PF00270">
    <property type="entry name" value="DEAD"/>
    <property type="match status" value="1"/>
</dbReference>
<accession>A0A6P8ZJL9</accession>
<dbReference type="KEGG" id="tpal:117641977"/>
<dbReference type="Gene3D" id="3.40.50.300">
    <property type="entry name" value="P-loop containing nucleotide triphosphate hydrolases"/>
    <property type="match status" value="2"/>
</dbReference>
<dbReference type="GO" id="GO:0003723">
    <property type="term" value="F:RNA binding"/>
    <property type="evidence" value="ECO:0007669"/>
    <property type="project" value="UniProtKB-UniRule"/>
</dbReference>
<comment type="domain">
    <text evidence="10">The Q motif is unique to and characteristic of the DEAD box family of RNA helicases and controls ATP binding and hydrolysis.</text>
</comment>
<dbReference type="Pfam" id="PF13959">
    <property type="entry name" value="CTE_SPB4"/>
    <property type="match status" value="1"/>
</dbReference>
<dbReference type="InParanoid" id="A0A6P8ZJL9"/>
<comment type="function">
    <text evidence="10">RNA helicase.</text>
</comment>